<comment type="caution">
    <text evidence="2">The sequence shown here is derived from an EMBL/GenBank/DDBJ whole genome shotgun (WGS) entry which is preliminary data.</text>
</comment>
<evidence type="ECO:0000256" key="1">
    <source>
        <dbReference type="ARBA" id="ARBA00010617"/>
    </source>
</evidence>
<proteinExistence type="inferred from homology"/>
<dbReference type="CDD" id="cd20623">
    <property type="entry name" value="CYP_unk"/>
    <property type="match status" value="1"/>
</dbReference>
<gene>
    <name evidence="2" type="ORF">H4W34_001060</name>
</gene>
<dbReference type="Proteomes" id="UP000627838">
    <property type="component" value="Unassembled WGS sequence"/>
</dbReference>
<dbReference type="RefSeq" id="WP_192758130.1">
    <property type="nucleotide sequence ID" value="NZ_JADBDZ010000001.1"/>
</dbReference>
<organism evidence="2 3">
    <name type="scientific">Actinomadura algeriensis</name>
    <dbReference type="NCBI Taxonomy" id="1679523"/>
    <lineage>
        <taxon>Bacteria</taxon>
        <taxon>Bacillati</taxon>
        <taxon>Actinomycetota</taxon>
        <taxon>Actinomycetes</taxon>
        <taxon>Streptosporangiales</taxon>
        <taxon>Thermomonosporaceae</taxon>
        <taxon>Actinomadura</taxon>
    </lineage>
</organism>
<dbReference type="Gene3D" id="1.10.630.10">
    <property type="entry name" value="Cytochrome P450"/>
    <property type="match status" value="1"/>
</dbReference>
<dbReference type="PRINTS" id="PR00359">
    <property type="entry name" value="BP450"/>
</dbReference>
<accession>A0ABR9JKZ8</accession>
<dbReference type="SUPFAM" id="SSF48264">
    <property type="entry name" value="Cytochrome P450"/>
    <property type="match status" value="1"/>
</dbReference>
<name>A0ABR9JKZ8_9ACTN</name>
<dbReference type="InterPro" id="IPR002397">
    <property type="entry name" value="Cyt_P450_B"/>
</dbReference>
<keyword evidence="3" id="KW-1185">Reference proteome</keyword>
<evidence type="ECO:0000313" key="3">
    <source>
        <dbReference type="Proteomes" id="UP000627838"/>
    </source>
</evidence>
<evidence type="ECO:0000313" key="2">
    <source>
        <dbReference type="EMBL" id="MBE1531227.1"/>
    </source>
</evidence>
<dbReference type="PANTHER" id="PTHR46696">
    <property type="entry name" value="P450, PUTATIVE (EUROFUNG)-RELATED"/>
    <property type="match status" value="1"/>
</dbReference>
<reference evidence="2 3" key="1">
    <citation type="submission" date="2020-10" db="EMBL/GenBank/DDBJ databases">
        <title>Sequencing the genomes of 1000 actinobacteria strains.</title>
        <authorList>
            <person name="Klenk H.-P."/>
        </authorList>
    </citation>
    <scope>NUCLEOTIDE SEQUENCE [LARGE SCALE GENOMIC DNA]</scope>
    <source>
        <strain evidence="2 3">DSM 46744</strain>
    </source>
</reference>
<comment type="similarity">
    <text evidence="1">Belongs to the cytochrome P450 family.</text>
</comment>
<protein>
    <submittedName>
        <fullName evidence="2">Cytochrome P450</fullName>
    </submittedName>
</protein>
<dbReference type="EMBL" id="JADBDZ010000001">
    <property type="protein sequence ID" value="MBE1531227.1"/>
    <property type="molecule type" value="Genomic_DNA"/>
</dbReference>
<sequence>MTAPSEAPAPTPGPPEGADLLVRKAVVRVTGADAGADPAAFYRLLHREHGPVVPVLLDGDVPAWFVIGYRELHQVTADDGRFARDCRRWNAWHLVPADWPLMPYVGWTPSVMFAEGDAHRRRAGAIGDALAAIDPPVLAGLCGRECDALVTEFAGDGRADLVEQYSHRVPLRIIARLFGLPGEEIPELVRDVAESLDADDLAARAHERIHARMRGLVESRERRPAHDVPSVLLSHAAGLTPDEITIDLLVVLAAAQQPTGNWIANALRLILEDDRLNESVQGGRLSVDQALQRVLWDDTPTQNFIGRWAVQGCDLGGHRISAGDLMVMGLAAANRDPQARPAGGRRDAATRAHMSFGHGEHGCPYPCPRLALMIARTAIEVLLDRLPGVALAVPPDELKWRPSFWMRGLHDLPVTFDPSGTRP</sequence>
<dbReference type="PANTHER" id="PTHR46696:SF1">
    <property type="entry name" value="CYTOCHROME P450 YJIB-RELATED"/>
    <property type="match status" value="1"/>
</dbReference>
<dbReference type="InterPro" id="IPR036396">
    <property type="entry name" value="Cyt_P450_sf"/>
</dbReference>